<dbReference type="STRING" id="759273.H1W294"/>
<gene>
    <name evidence="1" type="ORF">CH063_15307</name>
</gene>
<dbReference type="Proteomes" id="UP000007174">
    <property type="component" value="Unassembled WGS sequence"/>
</dbReference>
<dbReference type="EMBL" id="CACQ02008871">
    <property type="protein sequence ID" value="CCF46607.1"/>
    <property type="molecule type" value="Genomic_DNA"/>
</dbReference>
<sequence>MKLSYRLSSLVRKSIVSSPDTFRKAIMAVWPEADGRSRQISALRADQDAWVVCESHGHDGWNASIQVVQYNCCTGLLLVDSRPLGKLPKPPEHTAVLSELFGDQALLTRPSDMPGMDYTLTVRPKGYRIDVAYDSGSIVIRAIKGQQWLQYIQRNVFRSETSWDLPGPLLDGCLHWLDLRSGKVFISYAADIWNISHRNWTINTHQKTCSRPGSFGNDRIVDTYSPLFNRVARIFHGFETRPNLLVFQPPSKHLQVEIKRLQLLFYVNARQLLESPQLGSEIDLDQDVGTWYGLESKLVFRNPRDPQQRSILIPMGPLETKRERDNLVVRITPNGDYAKFVINKHLGRIESTPEQLLLYMKAQLHAYTSSIFPDPLTGRTGTEEALQWLSSGACQPWSPLRVGSTNVLARIAQLTPRHEYYPADLKVMKTDHWSENLTESVQHERFRPLVEQIMAISAELQTFALID</sequence>
<organism evidence="1 2">
    <name type="scientific">Colletotrichum higginsianum (strain IMI 349063)</name>
    <name type="common">Crucifer anthracnose fungus</name>
    <dbReference type="NCBI Taxonomy" id="759273"/>
    <lineage>
        <taxon>Eukaryota</taxon>
        <taxon>Fungi</taxon>
        <taxon>Dikarya</taxon>
        <taxon>Ascomycota</taxon>
        <taxon>Pezizomycotina</taxon>
        <taxon>Sordariomycetes</taxon>
        <taxon>Hypocreomycetidae</taxon>
        <taxon>Glomerellales</taxon>
        <taxon>Glomerellaceae</taxon>
        <taxon>Colletotrichum</taxon>
        <taxon>Colletotrichum destructivum species complex</taxon>
    </lineage>
</organism>
<evidence type="ECO:0000313" key="1">
    <source>
        <dbReference type="EMBL" id="CCF46607.1"/>
    </source>
</evidence>
<name>H1W294_COLHI</name>
<protein>
    <submittedName>
        <fullName evidence="1">Uncharacterized protein</fullName>
    </submittedName>
</protein>
<proteinExistence type="predicted"/>
<dbReference type="eggNOG" id="ENOG502QUFK">
    <property type="taxonomic scope" value="Eukaryota"/>
</dbReference>
<reference evidence="2" key="1">
    <citation type="journal article" date="2012" name="Nat. Genet.">
        <title>Lifestyle transitions in plant pathogenic Colletotrichum fungi deciphered by genome and transcriptome analyses.</title>
        <authorList>
            <person name="O'Connell R.J."/>
            <person name="Thon M.R."/>
            <person name="Hacquard S."/>
            <person name="Amyotte S.G."/>
            <person name="Kleemann J."/>
            <person name="Torres M.F."/>
            <person name="Damm U."/>
            <person name="Buiate E.A."/>
            <person name="Epstein L."/>
            <person name="Alkan N."/>
            <person name="Altmueller J."/>
            <person name="Alvarado-Balderrama L."/>
            <person name="Bauser C.A."/>
            <person name="Becker C."/>
            <person name="Birren B.W."/>
            <person name="Chen Z."/>
            <person name="Choi J."/>
            <person name="Crouch J.A."/>
            <person name="Duvick J.P."/>
            <person name="Farman M.A."/>
            <person name="Gan P."/>
            <person name="Heiman D."/>
            <person name="Henrissat B."/>
            <person name="Howard R.J."/>
            <person name="Kabbage M."/>
            <person name="Koch C."/>
            <person name="Kracher B."/>
            <person name="Kubo Y."/>
            <person name="Law A.D."/>
            <person name="Lebrun M.-H."/>
            <person name="Lee Y.-H."/>
            <person name="Miyara I."/>
            <person name="Moore N."/>
            <person name="Neumann U."/>
            <person name="Nordstroem K."/>
            <person name="Panaccione D.G."/>
            <person name="Panstruga R."/>
            <person name="Place M."/>
            <person name="Proctor R.H."/>
            <person name="Prusky D."/>
            <person name="Rech G."/>
            <person name="Reinhardt R."/>
            <person name="Rollins J.A."/>
            <person name="Rounsley S."/>
            <person name="Schardl C.L."/>
            <person name="Schwartz D.C."/>
            <person name="Shenoy N."/>
            <person name="Shirasu K."/>
            <person name="Sikhakolli U.R."/>
            <person name="Stueber K."/>
            <person name="Sukno S.A."/>
            <person name="Sweigard J.A."/>
            <person name="Takano Y."/>
            <person name="Takahara H."/>
            <person name="Trail F."/>
            <person name="van der Does H.C."/>
            <person name="Voll L.M."/>
            <person name="Will I."/>
            <person name="Young S."/>
            <person name="Zeng Q."/>
            <person name="Zhang J."/>
            <person name="Zhou S."/>
            <person name="Dickman M.B."/>
            <person name="Schulze-Lefert P."/>
            <person name="Ver Loren van Themaat E."/>
            <person name="Ma L.-J."/>
            <person name="Vaillancourt L.J."/>
        </authorList>
    </citation>
    <scope>NUCLEOTIDE SEQUENCE [LARGE SCALE GENOMIC DNA]</scope>
    <source>
        <strain evidence="2">IMI 349063</strain>
    </source>
</reference>
<dbReference type="VEuPathDB" id="FungiDB:CH63R_09501"/>
<dbReference type="HOGENOM" id="CLU_573748_0_0_1"/>
<evidence type="ECO:0000313" key="2">
    <source>
        <dbReference type="Proteomes" id="UP000007174"/>
    </source>
</evidence>
<accession>H1W294</accession>
<feature type="non-terminal residue" evidence="1">
    <location>
        <position position="467"/>
    </location>
</feature>
<dbReference type="AlphaFoldDB" id="H1W294"/>